<evidence type="ECO:0000313" key="1">
    <source>
        <dbReference type="EMBL" id="OYR16514.1"/>
    </source>
</evidence>
<accession>A0A256FNS4</accession>
<comment type="caution">
    <text evidence="1">The sequence shown here is derived from an EMBL/GenBank/DDBJ whole genome shotgun (WGS) entry which is preliminary data.</text>
</comment>
<dbReference type="Proteomes" id="UP000216478">
    <property type="component" value="Unassembled WGS sequence"/>
</dbReference>
<protein>
    <submittedName>
        <fullName evidence="1">Uncharacterized protein</fullName>
    </submittedName>
</protein>
<proteinExistence type="predicted"/>
<sequence>MVAAVKALRAEQAQPEKLISDDISQFWPQFWPQFWHELSAIYES</sequence>
<dbReference type="EMBL" id="NNRL01000151">
    <property type="protein sequence ID" value="OYR16514.1"/>
    <property type="molecule type" value="Genomic_DNA"/>
</dbReference>
<keyword evidence="2" id="KW-1185">Reference proteome</keyword>
<reference evidence="1 2" key="1">
    <citation type="submission" date="2017-07" db="EMBL/GenBank/DDBJ databases">
        <title>Phylogenetic study on the rhizospheric bacterium Ochrobactrum sp. A44.</title>
        <authorList>
            <person name="Krzyzanowska D.M."/>
            <person name="Ossowicki A."/>
            <person name="Rajewska M."/>
            <person name="Maciag T."/>
            <person name="Kaczynski Z."/>
            <person name="Czerwicka M."/>
            <person name="Jafra S."/>
        </authorList>
    </citation>
    <scope>NUCLEOTIDE SEQUENCE [LARGE SCALE GENOMIC DNA]</scope>
    <source>
        <strain evidence="1 2">OgA9a</strain>
    </source>
</reference>
<dbReference type="AlphaFoldDB" id="A0A256FNS4"/>
<organism evidence="1 2">
    <name type="scientific">Brucella grignonensis</name>
    <dbReference type="NCBI Taxonomy" id="94627"/>
    <lineage>
        <taxon>Bacteria</taxon>
        <taxon>Pseudomonadati</taxon>
        <taxon>Pseudomonadota</taxon>
        <taxon>Alphaproteobacteria</taxon>
        <taxon>Hyphomicrobiales</taxon>
        <taxon>Brucellaceae</taxon>
        <taxon>Brucella/Ochrobactrum group</taxon>
        <taxon>Brucella</taxon>
    </lineage>
</organism>
<evidence type="ECO:0000313" key="2">
    <source>
        <dbReference type="Proteomes" id="UP000216478"/>
    </source>
</evidence>
<name>A0A256FNS4_9HYPH</name>
<gene>
    <name evidence="1" type="ORF">CEV33_4524</name>
</gene>